<dbReference type="RefSeq" id="WP_133701418.1">
    <property type="nucleotide sequence ID" value="NZ_SNXS01000003.1"/>
</dbReference>
<comment type="caution">
    <text evidence="11">The sequence shown here is derived from an EMBL/GenBank/DDBJ whole genome shotgun (WGS) entry which is preliminary data.</text>
</comment>
<keyword evidence="12" id="KW-1185">Reference proteome</keyword>
<evidence type="ECO:0000256" key="5">
    <source>
        <dbReference type="ARBA" id="ARBA00023015"/>
    </source>
</evidence>
<accession>A0A4R6QME4</accession>
<evidence type="ECO:0000256" key="3">
    <source>
        <dbReference type="ARBA" id="ARBA00022491"/>
    </source>
</evidence>
<evidence type="ECO:0000256" key="9">
    <source>
        <dbReference type="SAM" id="MobiDB-lite"/>
    </source>
</evidence>
<dbReference type="GO" id="GO:0045892">
    <property type="term" value="P:negative regulation of DNA-templated transcription"/>
    <property type="evidence" value="ECO:0007669"/>
    <property type="project" value="InterPro"/>
</dbReference>
<dbReference type="InterPro" id="IPR007412">
    <property type="entry name" value="FlgM"/>
</dbReference>
<comment type="function">
    <text evidence="7">Responsible for the coupling of flagellin expression to flagellar assembly by preventing expression of the flagellin genes when a component of the middle class of proteins is defective. It negatively regulates flagellar genes by inhibiting the activity of FliA by directly binding to FliA.</text>
</comment>
<feature type="domain" description="Anti-sigma-28 factor FlgM C-terminal" evidence="10">
    <location>
        <begin position="43"/>
        <end position="94"/>
    </location>
</feature>
<dbReference type="Pfam" id="PF04316">
    <property type="entry name" value="FlgM"/>
    <property type="match status" value="1"/>
</dbReference>
<keyword evidence="3" id="KW-0678">Repressor</keyword>
<dbReference type="EMBL" id="SNXS01000003">
    <property type="protein sequence ID" value="TDP71659.1"/>
    <property type="molecule type" value="Genomic_DNA"/>
</dbReference>
<reference evidence="11 12" key="1">
    <citation type="submission" date="2019-03" db="EMBL/GenBank/DDBJ databases">
        <title>Genomic Encyclopedia of Type Strains, Phase IV (KMG-IV): sequencing the most valuable type-strain genomes for metagenomic binning, comparative biology and taxonomic classification.</title>
        <authorList>
            <person name="Goeker M."/>
        </authorList>
    </citation>
    <scope>NUCLEOTIDE SEQUENCE [LARGE SCALE GENOMIC DNA]</scope>
    <source>
        <strain evidence="11 12">DSM 16998</strain>
    </source>
</reference>
<comment type="similarity">
    <text evidence="1">Belongs to the FlgM family.</text>
</comment>
<evidence type="ECO:0000256" key="6">
    <source>
        <dbReference type="ARBA" id="ARBA00023163"/>
    </source>
</evidence>
<keyword evidence="5" id="KW-0805">Transcription regulation</keyword>
<dbReference type="SUPFAM" id="SSF101498">
    <property type="entry name" value="Anti-sigma factor FlgM"/>
    <property type="match status" value="1"/>
</dbReference>
<dbReference type="InterPro" id="IPR035890">
    <property type="entry name" value="Anti-sigma-28_factor_FlgM_sf"/>
</dbReference>
<keyword evidence="6" id="KW-0804">Transcription</keyword>
<evidence type="ECO:0000256" key="4">
    <source>
        <dbReference type="ARBA" id="ARBA00022795"/>
    </source>
</evidence>
<sequence length="107" mass="10743">MKIGNSPEKVAPTSTERVASGDANRTAAGAKASGAQAVEASAQVELSSSASKLLDGVGAAGDGDFDAQKVERISQAISEGKFTVNAEAIADKLITNAQEVLGKVSSH</sequence>
<dbReference type="Proteomes" id="UP000295361">
    <property type="component" value="Unassembled WGS sequence"/>
</dbReference>
<evidence type="ECO:0000313" key="11">
    <source>
        <dbReference type="EMBL" id="TDP71659.1"/>
    </source>
</evidence>
<evidence type="ECO:0000256" key="8">
    <source>
        <dbReference type="ARBA" id="ARBA00030117"/>
    </source>
</evidence>
<evidence type="ECO:0000256" key="1">
    <source>
        <dbReference type="ARBA" id="ARBA00005322"/>
    </source>
</evidence>
<proteinExistence type="inferred from homology"/>
<evidence type="ECO:0000259" key="10">
    <source>
        <dbReference type="Pfam" id="PF04316"/>
    </source>
</evidence>
<feature type="region of interest" description="Disordered" evidence="9">
    <location>
        <begin position="1"/>
        <end position="33"/>
    </location>
</feature>
<protein>
    <recommendedName>
        <fullName evidence="2">Negative regulator of flagellin synthesis</fullName>
    </recommendedName>
    <alternativeName>
        <fullName evidence="8">Anti-sigma-28 factor</fullName>
    </alternativeName>
</protein>
<evidence type="ECO:0000256" key="7">
    <source>
        <dbReference type="ARBA" id="ARBA00024739"/>
    </source>
</evidence>
<dbReference type="NCBIfam" id="TIGR03824">
    <property type="entry name" value="FlgM_jcvi"/>
    <property type="match status" value="1"/>
</dbReference>
<name>A0A4R6QME4_9BURK</name>
<evidence type="ECO:0000313" key="12">
    <source>
        <dbReference type="Proteomes" id="UP000295361"/>
    </source>
</evidence>
<dbReference type="OrthoDB" id="5298032at2"/>
<dbReference type="InParanoid" id="A0A4R6QME4"/>
<evidence type="ECO:0000256" key="2">
    <source>
        <dbReference type="ARBA" id="ARBA00017823"/>
    </source>
</evidence>
<dbReference type="GO" id="GO:0044781">
    <property type="term" value="P:bacterial-type flagellum organization"/>
    <property type="evidence" value="ECO:0007669"/>
    <property type="project" value="UniProtKB-KW"/>
</dbReference>
<dbReference type="InterPro" id="IPR031316">
    <property type="entry name" value="FlgM_C"/>
</dbReference>
<keyword evidence="4" id="KW-1005">Bacterial flagellum biogenesis</keyword>
<gene>
    <name evidence="11" type="ORF">DES47_103641</name>
</gene>
<dbReference type="AlphaFoldDB" id="A0A4R6QME4"/>
<organism evidence="11 12">
    <name type="scientific">Roseateles toxinivorans</name>
    <dbReference type="NCBI Taxonomy" id="270368"/>
    <lineage>
        <taxon>Bacteria</taxon>
        <taxon>Pseudomonadati</taxon>
        <taxon>Pseudomonadota</taxon>
        <taxon>Betaproteobacteria</taxon>
        <taxon>Burkholderiales</taxon>
        <taxon>Sphaerotilaceae</taxon>
        <taxon>Roseateles</taxon>
    </lineage>
</organism>